<evidence type="ECO:0000313" key="5">
    <source>
        <dbReference type="EMBL" id="GAA4881619.1"/>
    </source>
</evidence>
<dbReference type="EMBL" id="BAABIS010000001">
    <property type="protein sequence ID" value="GAA4881619.1"/>
    <property type="molecule type" value="Genomic_DNA"/>
</dbReference>
<evidence type="ECO:0000259" key="4">
    <source>
        <dbReference type="PROSITE" id="PS50893"/>
    </source>
</evidence>
<evidence type="ECO:0000256" key="1">
    <source>
        <dbReference type="ARBA" id="ARBA00022448"/>
    </source>
</evidence>
<evidence type="ECO:0000256" key="2">
    <source>
        <dbReference type="ARBA" id="ARBA00022741"/>
    </source>
</evidence>
<evidence type="ECO:0000256" key="3">
    <source>
        <dbReference type="ARBA" id="ARBA00022840"/>
    </source>
</evidence>
<dbReference type="GO" id="GO:0005524">
    <property type="term" value="F:ATP binding"/>
    <property type="evidence" value="ECO:0007669"/>
    <property type="project" value="UniProtKB-KW"/>
</dbReference>
<evidence type="ECO:0000313" key="6">
    <source>
        <dbReference type="Proteomes" id="UP001501752"/>
    </source>
</evidence>
<dbReference type="Proteomes" id="UP001501752">
    <property type="component" value="Unassembled WGS sequence"/>
</dbReference>
<dbReference type="SMART" id="SM00382">
    <property type="entry name" value="AAA"/>
    <property type="match status" value="1"/>
</dbReference>
<dbReference type="InterPro" id="IPR015854">
    <property type="entry name" value="ABC_transpr_LolD-like"/>
</dbReference>
<reference evidence="6" key="1">
    <citation type="journal article" date="2019" name="Int. J. Syst. Evol. Microbiol.">
        <title>The Global Catalogue of Microorganisms (GCM) 10K type strain sequencing project: providing services to taxonomists for standard genome sequencing and annotation.</title>
        <authorList>
            <consortium name="The Broad Institute Genomics Platform"/>
            <consortium name="The Broad Institute Genome Sequencing Center for Infectious Disease"/>
            <person name="Wu L."/>
            <person name="Ma J."/>
        </authorList>
    </citation>
    <scope>NUCLEOTIDE SEQUENCE [LARGE SCALE GENOMIC DNA]</scope>
    <source>
        <strain evidence="6">JCM 13006</strain>
    </source>
</reference>
<feature type="domain" description="ABC transporter" evidence="4">
    <location>
        <begin position="5"/>
        <end position="226"/>
    </location>
</feature>
<dbReference type="PANTHER" id="PTHR24220:SF685">
    <property type="entry name" value="ABC TRANSPORTER RELATED"/>
    <property type="match status" value="1"/>
</dbReference>
<proteinExistence type="predicted"/>
<dbReference type="PROSITE" id="PS00211">
    <property type="entry name" value="ABC_TRANSPORTER_1"/>
    <property type="match status" value="1"/>
</dbReference>
<keyword evidence="2" id="KW-0547">Nucleotide-binding</keyword>
<dbReference type="SUPFAM" id="SSF52540">
    <property type="entry name" value="P-loop containing nucleoside triphosphate hydrolases"/>
    <property type="match status" value="1"/>
</dbReference>
<dbReference type="InterPro" id="IPR017911">
    <property type="entry name" value="MacB-like_ATP-bd"/>
</dbReference>
<gene>
    <name evidence="5" type="ORF">GCM10023235_72540</name>
</gene>
<organism evidence="5 6">
    <name type="scientific">Kitasatospora terrestris</name>
    <dbReference type="NCBI Taxonomy" id="258051"/>
    <lineage>
        <taxon>Bacteria</taxon>
        <taxon>Bacillati</taxon>
        <taxon>Actinomycetota</taxon>
        <taxon>Actinomycetes</taxon>
        <taxon>Kitasatosporales</taxon>
        <taxon>Streptomycetaceae</taxon>
        <taxon>Kitasatospora</taxon>
    </lineage>
</organism>
<dbReference type="CDD" id="cd03255">
    <property type="entry name" value="ABC_MJ0796_LolCDE_FtsE"/>
    <property type="match status" value="1"/>
</dbReference>
<keyword evidence="6" id="KW-1185">Reference proteome</keyword>
<accession>A0ABP9EKJ2</accession>
<keyword evidence="1" id="KW-0813">Transport</keyword>
<dbReference type="Gene3D" id="3.40.50.300">
    <property type="entry name" value="P-loop containing nucleotide triphosphate hydrolases"/>
    <property type="match status" value="1"/>
</dbReference>
<comment type="caution">
    <text evidence="5">The sequence shown here is derived from an EMBL/GenBank/DDBJ whole genome shotgun (WGS) entry which is preliminary data.</text>
</comment>
<dbReference type="InterPro" id="IPR017871">
    <property type="entry name" value="ABC_transporter-like_CS"/>
</dbReference>
<keyword evidence="3 5" id="KW-0067">ATP-binding</keyword>
<dbReference type="PROSITE" id="PS50893">
    <property type="entry name" value="ABC_TRANSPORTER_2"/>
    <property type="match status" value="1"/>
</dbReference>
<dbReference type="Pfam" id="PF00005">
    <property type="entry name" value="ABC_tran"/>
    <property type="match status" value="1"/>
</dbReference>
<dbReference type="InterPro" id="IPR003439">
    <property type="entry name" value="ABC_transporter-like_ATP-bd"/>
</dbReference>
<dbReference type="PANTHER" id="PTHR24220">
    <property type="entry name" value="IMPORT ATP-BINDING PROTEIN"/>
    <property type="match status" value="1"/>
</dbReference>
<name>A0ABP9EKJ2_9ACTN</name>
<dbReference type="InterPro" id="IPR003593">
    <property type="entry name" value="AAA+_ATPase"/>
</dbReference>
<sequence>MSALLEARGLTLSFGATPALRGADLAVEGGEVLAIMGPSGSGKSTLLHCLAGILTPDAGEVLFDGRRIDTMAEAERSALRRDAFGFVFQFGQLVPELTAEENVALPLLLSGTRRRAALAQARPWFGRLGLDGLEGRRSGELSGGQAQRVALARGLVARPRVLFADEPTGALDSLTGEQVMDLMVAAAREEGTTVVLVTHEPRVAAYADREAVVRDGRASSLSSGRIAS</sequence>
<dbReference type="InterPro" id="IPR027417">
    <property type="entry name" value="P-loop_NTPase"/>
</dbReference>
<protein>
    <submittedName>
        <fullName evidence="5">ABC transporter ATP-binding protein</fullName>
    </submittedName>
</protein>
<dbReference type="RefSeq" id="WP_345701165.1">
    <property type="nucleotide sequence ID" value="NZ_BAABIS010000001.1"/>
</dbReference>